<dbReference type="EMBL" id="QQST01000001">
    <property type="protein sequence ID" value="RDI70814.1"/>
    <property type="molecule type" value="Genomic_DNA"/>
</dbReference>
<dbReference type="GO" id="GO:0016020">
    <property type="term" value="C:membrane"/>
    <property type="evidence" value="ECO:0007669"/>
    <property type="project" value="InterPro"/>
</dbReference>
<dbReference type="CDD" id="cd06225">
    <property type="entry name" value="HAMP"/>
    <property type="match status" value="2"/>
</dbReference>
<evidence type="ECO:0000256" key="1">
    <source>
        <dbReference type="ARBA" id="ARBA00023224"/>
    </source>
</evidence>
<evidence type="ECO:0000256" key="6">
    <source>
        <dbReference type="SAM" id="Phobius"/>
    </source>
</evidence>
<dbReference type="PRINTS" id="PR00260">
    <property type="entry name" value="CHEMTRNSDUCR"/>
</dbReference>
<feature type="region of interest" description="Disordered" evidence="5">
    <location>
        <begin position="726"/>
        <end position="759"/>
    </location>
</feature>
<evidence type="ECO:0000313" key="9">
    <source>
        <dbReference type="EMBL" id="RDI70814.1"/>
    </source>
</evidence>
<dbReference type="InterPro" id="IPR003660">
    <property type="entry name" value="HAMP_dom"/>
</dbReference>
<protein>
    <submittedName>
        <fullName evidence="10">Methyl-accepting chemotaxis protein</fullName>
    </submittedName>
</protein>
<evidence type="ECO:0000313" key="10">
    <source>
        <dbReference type="EMBL" id="SDQ52197.1"/>
    </source>
</evidence>
<evidence type="ECO:0000259" key="8">
    <source>
        <dbReference type="PROSITE" id="PS50885"/>
    </source>
</evidence>
<keyword evidence="6" id="KW-0472">Membrane</keyword>
<evidence type="ECO:0000259" key="7">
    <source>
        <dbReference type="PROSITE" id="PS50111"/>
    </source>
</evidence>
<accession>A0A1H1BJW4</accession>
<dbReference type="Gene3D" id="6.10.250.1910">
    <property type="match status" value="1"/>
</dbReference>
<comment type="similarity">
    <text evidence="2">Belongs to the methyl-accepting chemotaxis (MCP) protein family.</text>
</comment>
<reference evidence="11" key="2">
    <citation type="submission" date="2016-10" db="EMBL/GenBank/DDBJ databases">
        <authorList>
            <person name="Varghese N."/>
            <person name="Submissions S."/>
        </authorList>
    </citation>
    <scope>NUCLEOTIDE SEQUENCE [LARGE SCALE GENOMIC DNA]</scope>
    <source>
        <strain evidence="11">CGMCC 1.12397</strain>
    </source>
</reference>
<dbReference type="EMBL" id="FNKQ01000002">
    <property type="protein sequence ID" value="SDQ52197.1"/>
    <property type="molecule type" value="Genomic_DNA"/>
</dbReference>
<dbReference type="Pfam" id="PF00672">
    <property type="entry name" value="HAMP"/>
    <property type="match status" value="2"/>
</dbReference>
<dbReference type="Proteomes" id="UP000199289">
    <property type="component" value="Unassembled WGS sequence"/>
</dbReference>
<reference evidence="9 12" key="3">
    <citation type="submission" date="2018-07" db="EMBL/GenBank/DDBJ databases">
        <title>Genome sequence of extremly halophilic archaeon Halopelagius longus strain BC12-B1.</title>
        <authorList>
            <person name="Zhang X."/>
        </authorList>
    </citation>
    <scope>NUCLEOTIDE SEQUENCE [LARGE SCALE GENOMIC DNA]</scope>
    <source>
        <strain evidence="9 12">BC12-B1</strain>
    </source>
</reference>
<dbReference type="Gene3D" id="3.30.450.20">
    <property type="entry name" value="PAS domain"/>
    <property type="match status" value="1"/>
</dbReference>
<dbReference type="Gene3D" id="1.10.287.950">
    <property type="entry name" value="Methyl-accepting chemotaxis protein"/>
    <property type="match status" value="1"/>
</dbReference>
<evidence type="ECO:0000256" key="5">
    <source>
        <dbReference type="SAM" id="MobiDB-lite"/>
    </source>
</evidence>
<dbReference type="PROSITE" id="PS50885">
    <property type="entry name" value="HAMP"/>
    <property type="match status" value="2"/>
</dbReference>
<feature type="coiled-coil region" evidence="4">
    <location>
        <begin position="316"/>
        <end position="374"/>
    </location>
</feature>
<dbReference type="InterPro" id="IPR004090">
    <property type="entry name" value="Chemotax_Me-accpt_rcpt"/>
</dbReference>
<dbReference type="GO" id="GO:0007165">
    <property type="term" value="P:signal transduction"/>
    <property type="evidence" value="ECO:0007669"/>
    <property type="project" value="UniProtKB-KW"/>
</dbReference>
<dbReference type="CDD" id="cd11386">
    <property type="entry name" value="MCP_signal"/>
    <property type="match status" value="1"/>
</dbReference>
<feature type="domain" description="HAMP" evidence="8">
    <location>
        <begin position="369"/>
        <end position="422"/>
    </location>
</feature>
<feature type="compositionally biased region" description="Low complexity" evidence="5">
    <location>
        <begin position="729"/>
        <end position="752"/>
    </location>
</feature>
<reference evidence="10" key="1">
    <citation type="submission" date="2016-10" db="EMBL/GenBank/DDBJ databases">
        <authorList>
            <person name="de Groot N.N."/>
        </authorList>
    </citation>
    <scope>NUCLEOTIDE SEQUENCE [LARGE SCALE GENOMIC DNA]</scope>
    <source>
        <strain evidence="10">CGMCC 1.12397</strain>
    </source>
</reference>
<gene>
    <name evidence="9" type="ORF">DWB78_03210</name>
    <name evidence="10" type="ORF">SAMN05216278_1830</name>
</gene>
<dbReference type="SMART" id="SM00283">
    <property type="entry name" value="MA"/>
    <property type="match status" value="1"/>
</dbReference>
<name>A0A1H1BJW4_9EURY</name>
<dbReference type="Pfam" id="PF00015">
    <property type="entry name" value="MCPsignal"/>
    <property type="match status" value="1"/>
</dbReference>
<sequence length="759" mass="81396">MPSLRGVLPKRIRSSYALTFLTVVLVVLLAMGSIAGYAYTDSQNSVKEDVSNEIATSAELQAGQVARWVGQRNQTVQMLSEYQVMKTENALSINGFLMSEIDSIPDDVYSVHYVEAETNTVLASTNTSTLGETYTGKEAAWAADERNLTDGDDVYRSDIYMVGDRPTISWVSPVNGHDDYLVVINADVSKISSQLDTSVNGGFSMVVDTGDGEVMMDERGEAINEKYVLADAAAQAAGQSGMIEMAPVEGLIDEPSLLGYAPVERTDWSVAVHAPKSEAYVLATSVGKDFLLLLGTALAGLAFLGVTVGRSTVSSLKDLRSKAKELEAGNLEVEIESSREDEIGQLYGAFGSMRDTVRERIEDSRRTTEHLERQAADYSAVMSACADGDLTRRLDPDDENEAMRDIAMSFNGMMDELEATVVRIRSFADEVAAASEQVTSSTEEIQQASEQVSGAVQEISDGAARQNEHLETVNDEMTSMSATIEEVTSSASEVATTAEGAVERGKDARDYAQDAIEEMNVIETRTERRVDEVESLETEIKQISEIVEMIDSIAEQTNLLALNASIEAARAGEAGEGFAVVADEIKTLATEASEATDQIDSLISDAVASTEQAATDMHDTGEDVSNSVDVVEQALEAVEEVVVAFEETNRGIQEIDDTTEEQARTTEQVVSMVEDVAGVSAQTTAEAQNVSAASEEQTSSLTEVSTSVQSLADRAERLHSLLEQFEVQAGDSPPTATPDDAAPAAADGGEPTETTQSDD</sequence>
<organism evidence="10 11">
    <name type="scientific">Halopelagius longus</name>
    <dbReference type="NCBI Taxonomy" id="1236180"/>
    <lineage>
        <taxon>Archaea</taxon>
        <taxon>Methanobacteriati</taxon>
        <taxon>Methanobacteriota</taxon>
        <taxon>Stenosarchaea group</taxon>
        <taxon>Halobacteria</taxon>
        <taxon>Halobacteriales</taxon>
        <taxon>Haloferacaceae</taxon>
    </lineage>
</organism>
<dbReference type="PANTHER" id="PTHR32089:SF112">
    <property type="entry name" value="LYSOZYME-LIKE PROTEIN-RELATED"/>
    <property type="match status" value="1"/>
</dbReference>
<dbReference type="InterPro" id="IPR004089">
    <property type="entry name" value="MCPsignal_dom"/>
</dbReference>
<dbReference type="GO" id="GO:0004888">
    <property type="term" value="F:transmembrane signaling receptor activity"/>
    <property type="evidence" value="ECO:0007669"/>
    <property type="project" value="InterPro"/>
</dbReference>
<evidence type="ECO:0000313" key="12">
    <source>
        <dbReference type="Proteomes" id="UP000255421"/>
    </source>
</evidence>
<dbReference type="Proteomes" id="UP000255421">
    <property type="component" value="Unassembled WGS sequence"/>
</dbReference>
<keyword evidence="6" id="KW-1133">Transmembrane helix</keyword>
<dbReference type="SMART" id="SM00304">
    <property type="entry name" value="HAMP"/>
    <property type="match status" value="2"/>
</dbReference>
<evidence type="ECO:0000256" key="2">
    <source>
        <dbReference type="ARBA" id="ARBA00029447"/>
    </source>
</evidence>
<feature type="domain" description="HAMP" evidence="8">
    <location>
        <begin position="310"/>
        <end position="362"/>
    </location>
</feature>
<dbReference type="AlphaFoldDB" id="A0A1H1BJW4"/>
<evidence type="ECO:0000256" key="4">
    <source>
        <dbReference type="SAM" id="Coils"/>
    </source>
</evidence>
<keyword evidence="6" id="KW-0812">Transmembrane</keyword>
<dbReference type="PANTHER" id="PTHR32089">
    <property type="entry name" value="METHYL-ACCEPTING CHEMOTAXIS PROTEIN MCPB"/>
    <property type="match status" value="1"/>
</dbReference>
<keyword evidence="4" id="KW-0175">Coiled coil</keyword>
<keyword evidence="12" id="KW-1185">Reference proteome</keyword>
<feature type="domain" description="Methyl-accepting transducer" evidence="7">
    <location>
        <begin position="441"/>
        <end position="677"/>
    </location>
</feature>
<evidence type="ECO:0000313" key="11">
    <source>
        <dbReference type="Proteomes" id="UP000199289"/>
    </source>
</evidence>
<dbReference type="SUPFAM" id="SSF58104">
    <property type="entry name" value="Methyl-accepting chemotaxis protein (MCP) signaling domain"/>
    <property type="match status" value="1"/>
</dbReference>
<evidence type="ECO:0000256" key="3">
    <source>
        <dbReference type="PROSITE-ProRule" id="PRU00284"/>
    </source>
</evidence>
<dbReference type="PROSITE" id="PS50111">
    <property type="entry name" value="CHEMOTAXIS_TRANSDUC_2"/>
    <property type="match status" value="1"/>
</dbReference>
<dbReference type="GO" id="GO:0006935">
    <property type="term" value="P:chemotaxis"/>
    <property type="evidence" value="ECO:0007669"/>
    <property type="project" value="InterPro"/>
</dbReference>
<proteinExistence type="inferred from homology"/>
<keyword evidence="1 3" id="KW-0807">Transducer</keyword>
<feature type="transmembrane region" description="Helical" evidence="6">
    <location>
        <begin position="290"/>
        <end position="313"/>
    </location>
</feature>